<proteinExistence type="predicted"/>
<gene>
    <name evidence="1" type="ORF">MTR67_012215</name>
</gene>
<dbReference type="PANTHER" id="PTHR46148">
    <property type="entry name" value="CHROMO DOMAIN-CONTAINING PROTEIN"/>
    <property type="match status" value="1"/>
</dbReference>
<evidence type="ECO:0000313" key="1">
    <source>
        <dbReference type="EMBL" id="WMV18830.1"/>
    </source>
</evidence>
<protein>
    <submittedName>
        <fullName evidence="1">Uncharacterized protein</fullName>
    </submittedName>
</protein>
<organism evidence="1 2">
    <name type="scientific">Solanum verrucosum</name>
    <dbReference type="NCBI Taxonomy" id="315347"/>
    <lineage>
        <taxon>Eukaryota</taxon>
        <taxon>Viridiplantae</taxon>
        <taxon>Streptophyta</taxon>
        <taxon>Embryophyta</taxon>
        <taxon>Tracheophyta</taxon>
        <taxon>Spermatophyta</taxon>
        <taxon>Magnoliopsida</taxon>
        <taxon>eudicotyledons</taxon>
        <taxon>Gunneridae</taxon>
        <taxon>Pentapetalae</taxon>
        <taxon>asterids</taxon>
        <taxon>lamiids</taxon>
        <taxon>Solanales</taxon>
        <taxon>Solanaceae</taxon>
        <taxon>Solanoideae</taxon>
        <taxon>Solaneae</taxon>
        <taxon>Solanum</taxon>
    </lineage>
</organism>
<evidence type="ECO:0000313" key="2">
    <source>
        <dbReference type="Proteomes" id="UP001234989"/>
    </source>
</evidence>
<keyword evidence="2" id="KW-1185">Reference proteome</keyword>
<sequence length="230" mass="25678">RFQIPGVTGGTHGHHPRTVDGLMVHPAGQVIDRSSCPWIDASKVQLQSRLMVYQHGPSIDPRSVASIVPLESVAVNDSLSYEDVPVEILDRQARWLRNKEVASVKVLWRSQSVEGATWEAEAAMNSKWHSRTPSTDRRLTHGQAIDRSLCLWIDTSKAQLQSRLIGDQHGLSIDPRSIGLTVDLLVMLVQVLSIQITLRSVPDLQFSNIRGESSFFEDNSHEFPFSILVL</sequence>
<dbReference type="EMBL" id="CP133614">
    <property type="protein sequence ID" value="WMV18830.1"/>
    <property type="molecule type" value="Genomic_DNA"/>
</dbReference>
<reference evidence="1" key="1">
    <citation type="submission" date="2023-08" db="EMBL/GenBank/DDBJ databases">
        <title>A de novo genome assembly of Solanum verrucosum Schlechtendal, a Mexican diploid species geographically isolated from the other diploid A-genome species in potato relatives.</title>
        <authorList>
            <person name="Hosaka K."/>
        </authorList>
    </citation>
    <scope>NUCLEOTIDE SEQUENCE</scope>
    <source>
        <tissue evidence="1">Young leaves</tissue>
    </source>
</reference>
<dbReference type="AlphaFoldDB" id="A0AAF0QAX4"/>
<dbReference type="Proteomes" id="UP001234989">
    <property type="component" value="Chromosome 3"/>
</dbReference>
<dbReference type="PANTHER" id="PTHR46148:SF56">
    <property type="entry name" value="RETROTRANSPOSON PROTEIN"/>
    <property type="match status" value="1"/>
</dbReference>
<name>A0AAF0QAX4_SOLVR</name>
<accession>A0AAF0QAX4</accession>
<feature type="non-terminal residue" evidence="1">
    <location>
        <position position="1"/>
    </location>
</feature>